<name>A0ABQ3VYP9_9LACO</name>
<dbReference type="Pfam" id="PF00534">
    <property type="entry name" value="Glycos_transf_1"/>
    <property type="match status" value="1"/>
</dbReference>
<reference evidence="4 5" key="1">
    <citation type="journal article" date="2021" name="Int. J. Syst. Evol. Microbiol.">
        <title>Lentilactobacillus fungorum sp. nov., isolated from spent mushroom substrates.</title>
        <authorList>
            <person name="Tohno M."/>
            <person name="Tanizawa Y."/>
            <person name="Kojima Y."/>
            <person name="Sakamoto M."/>
            <person name="Ohkuma M."/>
            <person name="Kobayashi H."/>
        </authorList>
    </citation>
    <scope>NUCLEOTIDE SEQUENCE [LARGE SCALE GENOMIC DNA]</scope>
    <source>
        <strain evidence="4 5">YK48G</strain>
    </source>
</reference>
<keyword evidence="2" id="KW-0808">Transferase</keyword>
<feature type="domain" description="Glycosyl transferase family 1" evidence="3">
    <location>
        <begin position="308"/>
        <end position="469"/>
    </location>
</feature>
<evidence type="ECO:0000313" key="5">
    <source>
        <dbReference type="Proteomes" id="UP000604765"/>
    </source>
</evidence>
<gene>
    <name evidence="4" type="primary">tagE4</name>
    <name evidence="4" type="ORF">YK48G_14600</name>
</gene>
<dbReference type="Proteomes" id="UP000604765">
    <property type="component" value="Unassembled WGS sequence"/>
</dbReference>
<comment type="caution">
    <text evidence="4">The sequence shown here is derived from an EMBL/GenBank/DDBJ whole genome shotgun (WGS) entry which is preliminary data.</text>
</comment>
<sequence>MHYFITSQIDDYTSAIELAEIKRLHLFDDLNQPAVILTRNYVRNARQTWARLGISGRVINLFQYFLGTNVNRPVVDTTIAIDRLSNLPIHHQVALVDGKVRLKVVRANSEIYYVDYFDQWGFTDRRDFYEANYLAYSEYFDDAGKLNTRVYYDQAARATMIFRYHGGPNNQPILSLIMLTHGGCHLQFDDLDHLMAYFLDCLAKADTDPRFYCDREDIAVLPFGLMNQPAKRYIVLHSTFTQNAQRNGDFYPYVKQIAKMTNRLAGIISSTAAETADVSARIPGVKAYTVPVSYLPAAAFMNQPAFANRKRGQLIAVARVTKMKQLDHIIHITLRLHQTLPFVDLKIYGYEDSTSDPQTVQHLHRLITDNQAAAYIHFCGYVKDLTPAYEQADITVLTSQFEGFSMAVLEALGHGCPVVSYNVNYGPGEMIKTGINGALIQPNDQEAMYTAIKQLLIDQTRLAVYSRQATEPLQRFSAAAVRKDWLEVIEDQHGATSS</sequence>
<dbReference type="RefSeq" id="WP_203630044.1">
    <property type="nucleotide sequence ID" value="NZ_BNJR01000012.1"/>
</dbReference>
<accession>A0ABQ3VYP9</accession>
<dbReference type="Gene3D" id="3.40.50.2000">
    <property type="entry name" value="Glycogen Phosphorylase B"/>
    <property type="match status" value="3"/>
</dbReference>
<evidence type="ECO:0000259" key="3">
    <source>
        <dbReference type="Pfam" id="PF00534"/>
    </source>
</evidence>
<dbReference type="PANTHER" id="PTHR12526:SF629">
    <property type="entry name" value="TEICHURONIC ACID BIOSYNTHESIS GLYCOSYLTRANSFERASE TUAH-RELATED"/>
    <property type="match status" value="1"/>
</dbReference>
<dbReference type="SUPFAM" id="SSF53756">
    <property type="entry name" value="UDP-Glycosyltransferase/glycogen phosphorylase"/>
    <property type="match status" value="1"/>
</dbReference>
<organism evidence="4 5">
    <name type="scientific">Lentilactobacillus fungorum</name>
    <dbReference type="NCBI Taxonomy" id="2201250"/>
    <lineage>
        <taxon>Bacteria</taxon>
        <taxon>Bacillati</taxon>
        <taxon>Bacillota</taxon>
        <taxon>Bacilli</taxon>
        <taxon>Lactobacillales</taxon>
        <taxon>Lactobacillaceae</taxon>
        <taxon>Lentilactobacillus</taxon>
    </lineage>
</organism>
<evidence type="ECO:0000256" key="1">
    <source>
        <dbReference type="ARBA" id="ARBA00022676"/>
    </source>
</evidence>
<dbReference type="PANTHER" id="PTHR12526">
    <property type="entry name" value="GLYCOSYLTRANSFERASE"/>
    <property type="match status" value="1"/>
</dbReference>
<proteinExistence type="predicted"/>
<dbReference type="EMBL" id="BNJR01000012">
    <property type="protein sequence ID" value="GHP14035.1"/>
    <property type="molecule type" value="Genomic_DNA"/>
</dbReference>
<keyword evidence="1" id="KW-0328">Glycosyltransferase</keyword>
<dbReference type="InterPro" id="IPR001296">
    <property type="entry name" value="Glyco_trans_1"/>
</dbReference>
<evidence type="ECO:0000313" key="4">
    <source>
        <dbReference type="EMBL" id="GHP14035.1"/>
    </source>
</evidence>
<evidence type="ECO:0000256" key="2">
    <source>
        <dbReference type="ARBA" id="ARBA00022679"/>
    </source>
</evidence>
<keyword evidence="5" id="KW-1185">Reference proteome</keyword>
<protein>
    <submittedName>
        <fullName evidence="4">Poly(Glycerol-phosphate) alpha-glucosyltransferase</fullName>
    </submittedName>
</protein>